<accession>A0A8K0I9H0</accession>
<reference evidence="2" key="1">
    <citation type="journal article" date="2017" name="Gigascience">
        <title>The genome draft of coconut (Cocos nucifera).</title>
        <authorList>
            <person name="Xiao Y."/>
            <person name="Xu P."/>
            <person name="Fan H."/>
            <person name="Baudouin L."/>
            <person name="Xia W."/>
            <person name="Bocs S."/>
            <person name="Xu J."/>
            <person name="Li Q."/>
            <person name="Guo A."/>
            <person name="Zhou L."/>
            <person name="Li J."/>
            <person name="Wu Y."/>
            <person name="Ma Z."/>
            <person name="Armero A."/>
            <person name="Issali A.E."/>
            <person name="Liu N."/>
            <person name="Peng M."/>
            <person name="Yang Y."/>
        </authorList>
    </citation>
    <scope>NUCLEOTIDE SEQUENCE</scope>
    <source>
        <tissue evidence="2">Spear leaf of Hainan Tall coconut</tissue>
    </source>
</reference>
<protein>
    <submittedName>
        <fullName evidence="2">Uncharacterized protein</fullName>
    </submittedName>
</protein>
<sequence>MVKMVLDDRAPGITMKATGRVQRCAHGGVNMTTEQDCTVKSGSERKSHAKGESYKGRRKNAGYSIVKRKDCLNGSKKPIHMEEKLGAFEQIIRKQEWQWELDIKGIIP</sequence>
<feature type="compositionally biased region" description="Basic and acidic residues" evidence="1">
    <location>
        <begin position="42"/>
        <end position="55"/>
    </location>
</feature>
<proteinExistence type="predicted"/>
<reference evidence="2" key="2">
    <citation type="submission" date="2019-07" db="EMBL/GenBank/DDBJ databases">
        <authorList>
            <person name="Yang Y."/>
            <person name="Bocs S."/>
            <person name="Baudouin L."/>
        </authorList>
    </citation>
    <scope>NUCLEOTIDE SEQUENCE</scope>
    <source>
        <tissue evidence="2">Spear leaf of Hainan Tall coconut</tissue>
    </source>
</reference>
<feature type="region of interest" description="Disordered" evidence="1">
    <location>
        <begin position="36"/>
        <end position="60"/>
    </location>
</feature>
<gene>
    <name evidence="2" type="ORF">COCNU_05G004140</name>
</gene>
<evidence type="ECO:0000313" key="2">
    <source>
        <dbReference type="EMBL" id="KAG1342185.1"/>
    </source>
</evidence>
<evidence type="ECO:0000313" key="3">
    <source>
        <dbReference type="Proteomes" id="UP000797356"/>
    </source>
</evidence>
<evidence type="ECO:0000256" key="1">
    <source>
        <dbReference type="SAM" id="MobiDB-lite"/>
    </source>
</evidence>
<dbReference type="AlphaFoldDB" id="A0A8K0I9H0"/>
<dbReference type="Proteomes" id="UP000797356">
    <property type="component" value="Chromosome 5"/>
</dbReference>
<organism evidence="2 3">
    <name type="scientific">Cocos nucifera</name>
    <name type="common">Coconut palm</name>
    <dbReference type="NCBI Taxonomy" id="13894"/>
    <lineage>
        <taxon>Eukaryota</taxon>
        <taxon>Viridiplantae</taxon>
        <taxon>Streptophyta</taxon>
        <taxon>Embryophyta</taxon>
        <taxon>Tracheophyta</taxon>
        <taxon>Spermatophyta</taxon>
        <taxon>Magnoliopsida</taxon>
        <taxon>Liliopsida</taxon>
        <taxon>Arecaceae</taxon>
        <taxon>Arecoideae</taxon>
        <taxon>Cocoseae</taxon>
        <taxon>Attaleinae</taxon>
        <taxon>Cocos</taxon>
    </lineage>
</organism>
<keyword evidence="3" id="KW-1185">Reference proteome</keyword>
<comment type="caution">
    <text evidence="2">The sequence shown here is derived from an EMBL/GenBank/DDBJ whole genome shotgun (WGS) entry which is preliminary data.</text>
</comment>
<dbReference type="EMBL" id="CM017876">
    <property type="protein sequence ID" value="KAG1342185.1"/>
    <property type="molecule type" value="Genomic_DNA"/>
</dbReference>
<name>A0A8K0I9H0_COCNU</name>